<keyword evidence="3" id="KW-1185">Reference proteome</keyword>
<dbReference type="EMBL" id="JAUSUG010000006">
    <property type="protein sequence ID" value="MDQ0254498.1"/>
    <property type="molecule type" value="Genomic_DNA"/>
</dbReference>
<feature type="region of interest" description="Disordered" evidence="1">
    <location>
        <begin position="28"/>
        <end position="176"/>
    </location>
</feature>
<reference evidence="2 3" key="1">
    <citation type="submission" date="2023-07" db="EMBL/GenBank/DDBJ databases">
        <title>Genomic Encyclopedia of Type Strains, Phase IV (KMG-IV): sequencing the most valuable type-strain genomes for metagenomic binning, comparative biology and taxonomic classification.</title>
        <authorList>
            <person name="Goeker M."/>
        </authorList>
    </citation>
    <scope>NUCLEOTIDE SEQUENCE [LARGE SCALE GENOMIC DNA]</scope>
    <source>
        <strain evidence="2 3">DSM 9768</strain>
    </source>
</reference>
<accession>A0ABT9ZVL0</accession>
<gene>
    <name evidence="2" type="ORF">J2S74_001877</name>
</gene>
<protein>
    <recommendedName>
        <fullName evidence="4">MSP7-like protein</fullName>
    </recommendedName>
</protein>
<dbReference type="RefSeq" id="WP_307324544.1">
    <property type="nucleotide sequence ID" value="NZ_JAUSUG010000006.1"/>
</dbReference>
<evidence type="ECO:0000313" key="2">
    <source>
        <dbReference type="EMBL" id="MDQ0254498.1"/>
    </source>
</evidence>
<proteinExistence type="predicted"/>
<sequence>MIKRLLIFLILSNVLIATPVKWSVGVTAEAGPNEEEEKKEKEEEKEEKEEKKEEKKEDQDKEKEEESTKEPRESEEEDPKDNKETTKPDNSDEGKESPNNETTSGNTSNERDGTNTNQSSGQNSTGETETRETTSSNETNSSSVTEVQEVHREVQEEVEEEMEEEVQVRTPRNQDPGRFHPYGNYWDEGYDRTNDSHYPISMMDDAYTKTIMDLYHQYKDELNLLDQDIFIFIRTILDGNNHELEEMIKLLDEEFLGKMWNFITKDEMLDLAQTDLLLEFFVQNYNVTLSTVNAFATGDKEGADHTEKEQRIGIIGTIVNFFKSIGLFFTNLF</sequence>
<evidence type="ECO:0000256" key="1">
    <source>
        <dbReference type="SAM" id="MobiDB-lite"/>
    </source>
</evidence>
<feature type="compositionally biased region" description="Basic and acidic residues" evidence="1">
    <location>
        <begin position="36"/>
        <end position="72"/>
    </location>
</feature>
<evidence type="ECO:0008006" key="4">
    <source>
        <dbReference type="Google" id="ProtNLM"/>
    </source>
</evidence>
<name>A0ABT9ZVL0_9BACI</name>
<feature type="compositionally biased region" description="Low complexity" evidence="1">
    <location>
        <begin position="123"/>
        <end position="147"/>
    </location>
</feature>
<comment type="caution">
    <text evidence="2">The sequence shown here is derived from an EMBL/GenBank/DDBJ whole genome shotgun (WGS) entry which is preliminary data.</text>
</comment>
<feature type="compositionally biased region" description="Low complexity" evidence="1">
    <location>
        <begin position="99"/>
        <end position="108"/>
    </location>
</feature>
<evidence type="ECO:0000313" key="3">
    <source>
        <dbReference type="Proteomes" id="UP001230005"/>
    </source>
</evidence>
<organism evidence="2 3">
    <name type="scientific">Evansella vedderi</name>
    <dbReference type="NCBI Taxonomy" id="38282"/>
    <lineage>
        <taxon>Bacteria</taxon>
        <taxon>Bacillati</taxon>
        <taxon>Bacillota</taxon>
        <taxon>Bacilli</taxon>
        <taxon>Bacillales</taxon>
        <taxon>Bacillaceae</taxon>
        <taxon>Evansella</taxon>
    </lineage>
</organism>
<feature type="compositionally biased region" description="Acidic residues" evidence="1">
    <location>
        <begin position="156"/>
        <end position="165"/>
    </location>
</feature>
<feature type="compositionally biased region" description="Basic and acidic residues" evidence="1">
    <location>
        <begin position="80"/>
        <end position="98"/>
    </location>
</feature>
<dbReference type="Proteomes" id="UP001230005">
    <property type="component" value="Unassembled WGS sequence"/>
</dbReference>